<proteinExistence type="predicted"/>
<dbReference type="GO" id="GO:0016787">
    <property type="term" value="F:hydrolase activity"/>
    <property type="evidence" value="ECO:0007669"/>
    <property type="project" value="UniProtKB-KW"/>
</dbReference>
<gene>
    <name evidence="2" type="ORF">QBC33DRAFT_621064</name>
</gene>
<dbReference type="Pfam" id="PF01738">
    <property type="entry name" value="DLH"/>
    <property type="match status" value="1"/>
</dbReference>
<dbReference type="InterPro" id="IPR002925">
    <property type="entry name" value="Dienelactn_hydro"/>
</dbReference>
<keyword evidence="3" id="KW-1185">Reference proteome</keyword>
<reference evidence="2" key="1">
    <citation type="submission" date="2023-06" db="EMBL/GenBank/DDBJ databases">
        <title>Genome-scale phylogeny and comparative genomics of the fungal order Sordariales.</title>
        <authorList>
            <consortium name="Lawrence Berkeley National Laboratory"/>
            <person name="Hensen N."/>
            <person name="Bonometti L."/>
            <person name="Westerberg I."/>
            <person name="Brannstrom I.O."/>
            <person name="Guillou S."/>
            <person name="Cros-Aarteil S."/>
            <person name="Calhoun S."/>
            <person name="Haridas S."/>
            <person name="Kuo A."/>
            <person name="Mondo S."/>
            <person name="Pangilinan J."/>
            <person name="Riley R."/>
            <person name="Labutti K."/>
            <person name="Andreopoulos B."/>
            <person name="Lipzen A."/>
            <person name="Chen C."/>
            <person name="Yanf M."/>
            <person name="Daum C."/>
            <person name="Ng V."/>
            <person name="Clum A."/>
            <person name="Steindorff A."/>
            <person name="Ohm R."/>
            <person name="Martin F."/>
            <person name="Silar P."/>
            <person name="Natvig D."/>
            <person name="Lalanne C."/>
            <person name="Gautier V."/>
            <person name="Ament-Velasquez S.L."/>
            <person name="Kruys A."/>
            <person name="Hutchinson M.I."/>
            <person name="Powell A.J."/>
            <person name="Barry K."/>
            <person name="Miller A.N."/>
            <person name="Grigoriev I.V."/>
            <person name="Debuchy R."/>
            <person name="Gladieux P."/>
            <person name="Thoren M.H."/>
            <person name="Johannesson H."/>
        </authorList>
    </citation>
    <scope>NUCLEOTIDE SEQUENCE</scope>
    <source>
        <strain evidence="2">8032-3</strain>
    </source>
</reference>
<dbReference type="AlphaFoldDB" id="A0AAJ0BWS9"/>
<dbReference type="EMBL" id="MU839014">
    <property type="protein sequence ID" value="KAK1765706.1"/>
    <property type="molecule type" value="Genomic_DNA"/>
</dbReference>
<dbReference type="Gene3D" id="3.40.50.1820">
    <property type="entry name" value="alpha/beta hydrolase"/>
    <property type="match status" value="1"/>
</dbReference>
<protein>
    <submittedName>
        <fullName evidence="2">Alpha/Beta hydrolase protein</fullName>
    </submittedName>
</protein>
<dbReference type="InterPro" id="IPR029058">
    <property type="entry name" value="AB_hydrolase_fold"/>
</dbReference>
<dbReference type="GeneID" id="85315973"/>
<feature type="domain" description="Dienelactone hydrolase" evidence="1">
    <location>
        <begin position="29"/>
        <end position="251"/>
    </location>
</feature>
<organism evidence="2 3">
    <name type="scientific">Phialemonium atrogriseum</name>
    <dbReference type="NCBI Taxonomy" id="1093897"/>
    <lineage>
        <taxon>Eukaryota</taxon>
        <taxon>Fungi</taxon>
        <taxon>Dikarya</taxon>
        <taxon>Ascomycota</taxon>
        <taxon>Pezizomycotina</taxon>
        <taxon>Sordariomycetes</taxon>
        <taxon>Sordariomycetidae</taxon>
        <taxon>Cephalothecales</taxon>
        <taxon>Cephalothecaceae</taxon>
        <taxon>Phialemonium</taxon>
    </lineage>
</organism>
<evidence type="ECO:0000313" key="3">
    <source>
        <dbReference type="Proteomes" id="UP001244011"/>
    </source>
</evidence>
<comment type="caution">
    <text evidence="2">The sequence shown here is derived from an EMBL/GenBank/DDBJ whole genome shotgun (WGS) entry which is preliminary data.</text>
</comment>
<name>A0AAJ0BWS9_9PEZI</name>
<dbReference type="SUPFAM" id="SSF53474">
    <property type="entry name" value="alpha/beta-Hydrolases"/>
    <property type="match status" value="1"/>
</dbReference>
<dbReference type="Proteomes" id="UP001244011">
    <property type="component" value="Unassembled WGS sequence"/>
</dbReference>
<sequence>MATDACAQLPPVSADYTPKGRYETIAGLKTYIIGPTNPTRAIVDVYDVFGLAPQTLQGADRLSALASALVLVPDFFDGDAASPDWFPADTPEKEAARNGFLRERADVGAAVERLVALRGELGARWPGVEDRVGVFGLCFGGKVAVLATGEGNEGRGRRFAVSGTAHPARLEAKDAEALTAPHICLASPGEPADVVAQYKEILSRPGKTGHVETYDKMFHGWMGARANLSDETNLAEYERGYNQVSEYFSKYL</sequence>
<dbReference type="PANTHER" id="PTHR47668">
    <property type="entry name" value="DIENELACTONE HYDROLASE FAMILY PROTEIN (AFU_ORTHOLOGUE AFUA_6G01940)"/>
    <property type="match status" value="1"/>
</dbReference>
<evidence type="ECO:0000313" key="2">
    <source>
        <dbReference type="EMBL" id="KAK1765706.1"/>
    </source>
</evidence>
<accession>A0AAJ0BWS9</accession>
<dbReference type="PANTHER" id="PTHR47668:SF1">
    <property type="entry name" value="DIENELACTONE HYDROLASE DOMAIN-CONTAINING PROTEIN-RELATED"/>
    <property type="match status" value="1"/>
</dbReference>
<evidence type="ECO:0000259" key="1">
    <source>
        <dbReference type="Pfam" id="PF01738"/>
    </source>
</evidence>
<dbReference type="RefSeq" id="XP_060281919.1">
    <property type="nucleotide sequence ID" value="XM_060432786.1"/>
</dbReference>
<keyword evidence="2" id="KW-0378">Hydrolase</keyword>